<dbReference type="AlphaFoldDB" id="A0A9P0A3C2"/>
<dbReference type="EMBL" id="OU963871">
    <property type="protein sequence ID" value="CAH0383561.1"/>
    <property type="molecule type" value="Genomic_DNA"/>
</dbReference>
<proteinExistence type="predicted"/>
<evidence type="ECO:0000313" key="2">
    <source>
        <dbReference type="Proteomes" id="UP001152759"/>
    </source>
</evidence>
<keyword evidence="2" id="KW-1185">Reference proteome</keyword>
<evidence type="ECO:0000313" key="1">
    <source>
        <dbReference type="EMBL" id="CAH0383561.1"/>
    </source>
</evidence>
<organism evidence="1 2">
    <name type="scientific">Bemisia tabaci</name>
    <name type="common">Sweetpotato whitefly</name>
    <name type="synonym">Aleurodes tabaci</name>
    <dbReference type="NCBI Taxonomy" id="7038"/>
    <lineage>
        <taxon>Eukaryota</taxon>
        <taxon>Metazoa</taxon>
        <taxon>Ecdysozoa</taxon>
        <taxon>Arthropoda</taxon>
        <taxon>Hexapoda</taxon>
        <taxon>Insecta</taxon>
        <taxon>Pterygota</taxon>
        <taxon>Neoptera</taxon>
        <taxon>Paraneoptera</taxon>
        <taxon>Hemiptera</taxon>
        <taxon>Sternorrhyncha</taxon>
        <taxon>Aleyrodoidea</taxon>
        <taxon>Aleyrodidae</taxon>
        <taxon>Aleyrodinae</taxon>
        <taxon>Bemisia</taxon>
    </lineage>
</organism>
<name>A0A9P0A3C2_BEMTA</name>
<gene>
    <name evidence="1" type="ORF">BEMITA_LOCUS2999</name>
</gene>
<dbReference type="Proteomes" id="UP001152759">
    <property type="component" value="Chromosome 10"/>
</dbReference>
<reference evidence="1" key="1">
    <citation type="submission" date="2021-12" db="EMBL/GenBank/DDBJ databases">
        <authorList>
            <person name="King R."/>
        </authorList>
    </citation>
    <scope>NUCLEOTIDE SEQUENCE</scope>
</reference>
<protein>
    <submittedName>
        <fullName evidence="1">Uncharacterized protein</fullName>
    </submittedName>
</protein>
<accession>A0A9P0A3C2</accession>
<sequence length="104" mass="11271">MGKKTFLSIPDLPAAIERLEEGGYHAAAINENTHSTFEELPCLGVCGDLLMSASAENRVAANIMVAVPEGTVANANLCGNMNAASRRQSWVECIHWTQEERDPK</sequence>